<dbReference type="PANTHER" id="PTHR24044:SF420">
    <property type="entry name" value="DELTA AND NOTCH-LIKE EPIDERMAL GROWTH FACTOR-RELATED RECEPTOR ISOFORM X1"/>
    <property type="match status" value="1"/>
</dbReference>
<keyword evidence="3" id="KW-1185">Reference proteome</keyword>
<feature type="signal peptide" evidence="1">
    <location>
        <begin position="1"/>
        <end position="20"/>
    </location>
</feature>
<protein>
    <recommendedName>
        <fullName evidence="4">EGF-like domain-containing protein</fullName>
    </recommendedName>
</protein>
<dbReference type="Proteomes" id="UP000316759">
    <property type="component" value="Unassembled WGS sequence"/>
</dbReference>
<dbReference type="Gene3D" id="2.10.25.10">
    <property type="entry name" value="Laminin"/>
    <property type="match status" value="1"/>
</dbReference>
<reference evidence="2 3" key="1">
    <citation type="submission" date="2019-04" db="EMBL/GenBank/DDBJ databases">
        <title>Annotation for the trematode Fasciola gigantica.</title>
        <authorList>
            <person name="Choi Y.-J."/>
        </authorList>
    </citation>
    <scope>NUCLEOTIDE SEQUENCE [LARGE SCALE GENOMIC DNA]</scope>
    <source>
        <strain evidence="2">Uganda_cow_1</strain>
    </source>
</reference>
<feature type="chain" id="PRO_5021283478" description="EGF-like domain-containing protein" evidence="1">
    <location>
        <begin position="21"/>
        <end position="622"/>
    </location>
</feature>
<evidence type="ECO:0000313" key="2">
    <source>
        <dbReference type="EMBL" id="TPP56255.1"/>
    </source>
</evidence>
<dbReference type="STRING" id="46835.A0A504Y800"/>
<dbReference type="AlphaFoldDB" id="A0A504Y800"/>
<gene>
    <name evidence="2" type="ORF">FGIG_05687</name>
</gene>
<accession>A0A504Y800</accession>
<sequence length="622" mass="69990">MRTMELSFFWLALFFTVCRGEAQPKSSTKKELPKIDLDGAANSFIKAVDKGGSLIKQYGKVFSAAAKEGPFYVPLWELKGYKLYAAIGLPPPTSNLSDALNPTFSVGQIIGILKDDGDKYEPHNVSKQFTLYELYDTILNLRADENLKFPGSEMDTKNLAELKTSRQRITYIEAVKPRFFFHLFVNLYRAFTSTHDACKGVQGGKCVTFPAEFSHTLWMYTWVICSYIGSSDTLDVDGICPRLCRPHSKETVDAMLPESLKIPALFYASHFDENALDICEQIQYAIPGSCRLTGNGTGFFDYKCDCAFGAYEWKITKNWRGCLLRDDIMNTESVSNTTNWHVLCSPDDWALYCDKKNTEACYYRLWKESNEPELNLTTFVRQSRTPFCHCKKGFAGISCRDKFDPCLHLIPLAINDPENYVNVHMPDGPYLPLYSTDEISGATGNWLCGVQTGRGTCKPDKGPESPFKCICAKGYERDELYSDHDNCMKETVTERYTEIDGRYVVVCGSGFCLNNGTCVTKTMTDQSSYNITEASSATRATNPDQFDVTEVCQCPVGFIGSSCDVEENTWSGKNNGRLNQVFRVVENQASPYIKIGRMGSLESVYPHMWSNAIQIPYSNVCR</sequence>
<dbReference type="GO" id="GO:0005112">
    <property type="term" value="F:Notch binding"/>
    <property type="evidence" value="ECO:0007669"/>
    <property type="project" value="TreeGrafter"/>
</dbReference>
<name>A0A504Y800_FASGI</name>
<comment type="caution">
    <text evidence="2">The sequence shown here is derived from an EMBL/GenBank/DDBJ whole genome shotgun (WGS) entry which is preliminary data.</text>
</comment>
<dbReference type="EMBL" id="SUNJ01014754">
    <property type="protein sequence ID" value="TPP56255.1"/>
    <property type="molecule type" value="Genomic_DNA"/>
</dbReference>
<evidence type="ECO:0008006" key="4">
    <source>
        <dbReference type="Google" id="ProtNLM"/>
    </source>
</evidence>
<evidence type="ECO:0000256" key="1">
    <source>
        <dbReference type="SAM" id="SignalP"/>
    </source>
</evidence>
<dbReference type="OrthoDB" id="6222764at2759"/>
<organism evidence="2 3">
    <name type="scientific">Fasciola gigantica</name>
    <name type="common">Giant liver fluke</name>
    <dbReference type="NCBI Taxonomy" id="46835"/>
    <lineage>
        <taxon>Eukaryota</taxon>
        <taxon>Metazoa</taxon>
        <taxon>Spiralia</taxon>
        <taxon>Lophotrochozoa</taxon>
        <taxon>Platyhelminthes</taxon>
        <taxon>Trematoda</taxon>
        <taxon>Digenea</taxon>
        <taxon>Plagiorchiida</taxon>
        <taxon>Echinostomata</taxon>
        <taxon>Echinostomatoidea</taxon>
        <taxon>Fasciolidae</taxon>
        <taxon>Fasciola</taxon>
    </lineage>
</organism>
<dbReference type="PANTHER" id="PTHR24044">
    <property type="entry name" value="NOTCH LIGAND FAMILY MEMBER"/>
    <property type="match status" value="1"/>
</dbReference>
<evidence type="ECO:0000313" key="3">
    <source>
        <dbReference type="Proteomes" id="UP000316759"/>
    </source>
</evidence>
<proteinExistence type="predicted"/>
<keyword evidence="1" id="KW-0732">Signal</keyword>
<dbReference type="InterPro" id="IPR050906">
    <property type="entry name" value="Notch_signaling"/>
</dbReference>